<dbReference type="RefSeq" id="WP_380669363.1">
    <property type="nucleotide sequence ID" value="NZ_JBHTCJ010000007.1"/>
</dbReference>
<proteinExistence type="predicted"/>
<evidence type="ECO:0000313" key="2">
    <source>
        <dbReference type="EMBL" id="MFC7342668.1"/>
    </source>
</evidence>
<comment type="caution">
    <text evidence="2">The sequence shown here is derived from an EMBL/GenBank/DDBJ whole genome shotgun (WGS) entry which is preliminary data.</text>
</comment>
<dbReference type="SUPFAM" id="SSF53137">
    <property type="entry name" value="Translational machinery components"/>
    <property type="match status" value="1"/>
</dbReference>
<gene>
    <name evidence="2" type="ORF">ACFQRI_14795</name>
</gene>
<dbReference type="Pfam" id="PF18859">
    <property type="entry name" value="acVLRF1"/>
    <property type="match status" value="1"/>
</dbReference>
<evidence type="ECO:0000259" key="1">
    <source>
        <dbReference type="Pfam" id="PF18859"/>
    </source>
</evidence>
<name>A0ABW2LLV4_9PSEU</name>
<accession>A0ABW2LLV4</accession>
<dbReference type="InterPro" id="IPR042226">
    <property type="entry name" value="eFR1_2_sf"/>
</dbReference>
<sequence>MAKARQLPGGGRAVEVAPRRVSGWFERFAESHGGAERTELNPRQVRVLAADGALAEVAVPFGELPPPHGTREGLAVASLVEHLRTSRRIGLVLVRLGAHSVGIARDGAVERSSTDRHLVHGRNKAGGWSQQRFARRREGQAQRSLDSAADAVAKTLLPEADDLDAVVLGGDKKALRALREDSRLTGLLDAAEPRVLDVPEPRRAVLDDAAQRAIAVEIAIYDPGTAKPLDNGR</sequence>
<protein>
    <submittedName>
        <fullName evidence="2">AcVLRF1 family peptidyl-tRNA hydrolase</fullName>
    </submittedName>
</protein>
<dbReference type="EMBL" id="JBHTCJ010000007">
    <property type="protein sequence ID" value="MFC7342668.1"/>
    <property type="molecule type" value="Genomic_DNA"/>
</dbReference>
<keyword evidence="3" id="KW-1185">Reference proteome</keyword>
<dbReference type="InterPro" id="IPR040783">
    <property type="entry name" value="VLRF1"/>
</dbReference>
<keyword evidence="2" id="KW-0378">Hydrolase</keyword>
<dbReference type="Gene3D" id="3.30.420.60">
    <property type="entry name" value="eRF1 domain 2"/>
    <property type="match status" value="1"/>
</dbReference>
<dbReference type="GO" id="GO:0016787">
    <property type="term" value="F:hydrolase activity"/>
    <property type="evidence" value="ECO:0007669"/>
    <property type="project" value="UniProtKB-KW"/>
</dbReference>
<dbReference type="NCBIfam" id="NF041024">
    <property type="entry name" value="acVLRF1_NCBI"/>
    <property type="match status" value="1"/>
</dbReference>
<evidence type="ECO:0000313" key="3">
    <source>
        <dbReference type="Proteomes" id="UP001596504"/>
    </source>
</evidence>
<feature type="domain" description="Actinobacteria/chloroflexi VLRF1 release factor" evidence="1">
    <location>
        <begin position="87"/>
        <end position="218"/>
    </location>
</feature>
<reference evidence="3" key="1">
    <citation type="journal article" date="2019" name="Int. J. Syst. Evol. Microbiol.">
        <title>The Global Catalogue of Microorganisms (GCM) 10K type strain sequencing project: providing services to taxonomists for standard genome sequencing and annotation.</title>
        <authorList>
            <consortium name="The Broad Institute Genomics Platform"/>
            <consortium name="The Broad Institute Genome Sequencing Center for Infectious Disease"/>
            <person name="Wu L."/>
            <person name="Ma J."/>
        </authorList>
    </citation>
    <scope>NUCLEOTIDE SEQUENCE [LARGE SCALE GENOMIC DNA]</scope>
    <source>
        <strain evidence="3">WLHS5</strain>
    </source>
</reference>
<organism evidence="2 3">
    <name type="scientific">Saccharopolyspora griseoalba</name>
    <dbReference type="NCBI Taxonomy" id="1431848"/>
    <lineage>
        <taxon>Bacteria</taxon>
        <taxon>Bacillati</taxon>
        <taxon>Actinomycetota</taxon>
        <taxon>Actinomycetes</taxon>
        <taxon>Pseudonocardiales</taxon>
        <taxon>Pseudonocardiaceae</taxon>
        <taxon>Saccharopolyspora</taxon>
    </lineage>
</organism>
<dbReference type="Proteomes" id="UP001596504">
    <property type="component" value="Unassembled WGS sequence"/>
</dbReference>